<sequence>MANNQTPTYEIPAEMRDFAEKSVEQARKAIDGFMSAAQKTADTFEGSANTVQASARDAARKTFTYAEQNLAAAFDLAQRMVRAKDMQEAMQIQAEFVRTQFEAMQSQMKEFGSMAQSAMKQPGSKK</sequence>
<dbReference type="Proteomes" id="UP000818323">
    <property type="component" value="Unassembled WGS sequence"/>
</dbReference>
<dbReference type="InterPro" id="IPR018968">
    <property type="entry name" value="Phasin"/>
</dbReference>
<accession>A0ABW9Z125</accession>
<keyword evidence="3" id="KW-1185">Reference proteome</keyword>
<evidence type="ECO:0000259" key="1">
    <source>
        <dbReference type="Pfam" id="PF09361"/>
    </source>
</evidence>
<reference evidence="2 3" key="1">
    <citation type="submission" date="2020-01" db="EMBL/GenBank/DDBJ databases">
        <title>Microvirga sp. nov., an arsenate reduction bacterium isolated from Tibet hotspring sediments.</title>
        <authorList>
            <person name="Yuan C.-G."/>
        </authorList>
    </citation>
    <scope>NUCLEOTIDE SEQUENCE [LARGE SCALE GENOMIC DNA]</scope>
    <source>
        <strain evidence="2 3">SYSU G3D203</strain>
    </source>
</reference>
<evidence type="ECO:0000313" key="3">
    <source>
        <dbReference type="Proteomes" id="UP000818323"/>
    </source>
</evidence>
<evidence type="ECO:0000313" key="2">
    <source>
        <dbReference type="EMBL" id="NBJ26220.1"/>
    </source>
</evidence>
<name>A0ABW9Z125_9HYPH</name>
<dbReference type="EMBL" id="JAAAXJ010000011">
    <property type="protein sequence ID" value="NBJ26220.1"/>
    <property type="molecule type" value="Genomic_DNA"/>
</dbReference>
<feature type="domain" description="Phasin" evidence="1">
    <location>
        <begin position="33"/>
        <end position="120"/>
    </location>
</feature>
<dbReference type="NCBIfam" id="TIGR01985">
    <property type="entry name" value="phasin_2"/>
    <property type="match status" value="1"/>
</dbReference>
<organism evidence="2 3">
    <name type="scientific">Microvirga arsenatis</name>
    <dbReference type="NCBI Taxonomy" id="2692265"/>
    <lineage>
        <taxon>Bacteria</taxon>
        <taxon>Pseudomonadati</taxon>
        <taxon>Pseudomonadota</taxon>
        <taxon>Alphaproteobacteria</taxon>
        <taxon>Hyphomicrobiales</taxon>
        <taxon>Methylobacteriaceae</taxon>
        <taxon>Microvirga</taxon>
    </lineage>
</organism>
<comment type="caution">
    <text evidence="2">The sequence shown here is derived from an EMBL/GenBank/DDBJ whole genome shotgun (WGS) entry which is preliminary data.</text>
</comment>
<dbReference type="Pfam" id="PF09361">
    <property type="entry name" value="Phasin_2"/>
    <property type="match status" value="1"/>
</dbReference>
<dbReference type="InterPro" id="IPR010234">
    <property type="entry name" value="Phasin_subfam-2"/>
</dbReference>
<protein>
    <submittedName>
        <fullName evidence="2">Phasin</fullName>
    </submittedName>
</protein>
<proteinExistence type="predicted"/>
<gene>
    <name evidence="2" type="ORF">GR303_17925</name>
</gene>